<dbReference type="Proteomes" id="UP000492820">
    <property type="component" value="Unassembled WGS sequence"/>
</dbReference>
<evidence type="ECO:0000256" key="1">
    <source>
        <dbReference type="SAM" id="MobiDB-lite"/>
    </source>
</evidence>
<reference evidence="2 3" key="1">
    <citation type="journal article" date="2013" name="Nature">
        <title>The genomes of four tapeworm species reveal adaptations to parasitism.</title>
        <authorList>
            <person name="Tsai I.J."/>
            <person name="Zarowiecki M."/>
            <person name="Holroyd N."/>
            <person name="Garciarrubio A."/>
            <person name="Sanchez-Flores A."/>
            <person name="Brooks K.L."/>
            <person name="Tracey A."/>
            <person name="Bobes R.J."/>
            <person name="Fragoso G."/>
            <person name="Sciutto E."/>
            <person name="Aslett M."/>
            <person name="Beasley H."/>
            <person name="Bennett H.M."/>
            <person name="Cai J."/>
            <person name="Camicia F."/>
            <person name="Clark R."/>
            <person name="Cucher M."/>
            <person name="De Silva N."/>
            <person name="Day T.A."/>
            <person name="Deplazes P."/>
            <person name="Estrada K."/>
            <person name="Fernandez C."/>
            <person name="Holland P.W."/>
            <person name="Hou J."/>
            <person name="Hu S."/>
            <person name="Huckvale T."/>
            <person name="Hung S.S."/>
            <person name="Kamenetzky L."/>
            <person name="Keane J.A."/>
            <person name="Kiss F."/>
            <person name="Koziol U."/>
            <person name="Lambert O."/>
            <person name="Liu K."/>
            <person name="Luo X."/>
            <person name="Luo Y."/>
            <person name="Macchiaroli N."/>
            <person name="Nichol S."/>
            <person name="Paps J."/>
            <person name="Parkinson J."/>
            <person name="Pouchkina-Stantcheva N."/>
            <person name="Riddiford N."/>
            <person name="Rosenzvit M."/>
            <person name="Salinas G."/>
            <person name="Wasmuth J.D."/>
            <person name="Zamanian M."/>
            <person name="Zheng Y."/>
            <person name="Cai X."/>
            <person name="Soberon X."/>
            <person name="Olson P.D."/>
            <person name="Laclette J.P."/>
            <person name="Brehm K."/>
            <person name="Berriman M."/>
            <person name="Garciarrubio A."/>
            <person name="Bobes R.J."/>
            <person name="Fragoso G."/>
            <person name="Sanchez-Flores A."/>
            <person name="Estrada K."/>
            <person name="Cevallos M.A."/>
            <person name="Morett E."/>
            <person name="Gonzalez V."/>
            <person name="Portillo T."/>
            <person name="Ochoa-Leyva A."/>
            <person name="Jose M.V."/>
            <person name="Sciutto E."/>
            <person name="Landa A."/>
            <person name="Jimenez L."/>
            <person name="Valdes V."/>
            <person name="Carrero J.C."/>
            <person name="Larralde C."/>
            <person name="Morales-Montor J."/>
            <person name="Limon-Lason J."/>
            <person name="Soberon X."/>
            <person name="Laclette J.P."/>
        </authorList>
    </citation>
    <scope>NUCLEOTIDE SEQUENCE [LARGE SCALE GENOMIC DNA]</scope>
</reference>
<feature type="region of interest" description="Disordered" evidence="1">
    <location>
        <begin position="1"/>
        <end position="24"/>
    </location>
</feature>
<proteinExistence type="predicted"/>
<evidence type="ECO:0000313" key="4">
    <source>
        <dbReference type="WBParaSite" id="EgrG_000937400"/>
    </source>
</evidence>
<dbReference type="WBParaSite" id="EgrG_000937400">
    <property type="protein sequence ID" value="EgrG_000937400"/>
    <property type="gene ID" value="EgrG_000937400"/>
</dbReference>
<reference evidence="4" key="3">
    <citation type="submission" date="2020-10" db="UniProtKB">
        <authorList>
            <consortium name="WormBaseParasite"/>
        </authorList>
    </citation>
    <scope>IDENTIFICATION</scope>
</reference>
<dbReference type="AlphaFoldDB" id="A0A068WXS2"/>
<gene>
    <name evidence="2" type="ORF">EgrG_000937400</name>
</gene>
<protein>
    <submittedName>
        <fullName evidence="4">Transposase</fullName>
    </submittedName>
</protein>
<evidence type="ECO:0000313" key="3">
    <source>
        <dbReference type="Proteomes" id="UP000492820"/>
    </source>
</evidence>
<reference evidence="2" key="2">
    <citation type="submission" date="2014-06" db="EMBL/GenBank/DDBJ databases">
        <authorList>
            <person name="Aslett M."/>
        </authorList>
    </citation>
    <scope>NUCLEOTIDE SEQUENCE</scope>
</reference>
<evidence type="ECO:0000313" key="2">
    <source>
        <dbReference type="EMBL" id="CDS24667.1"/>
    </source>
</evidence>
<sequence length="24" mass="2809">MPKHLPARNVQLKKPDNAEHLQFP</sequence>
<feature type="compositionally biased region" description="Basic and acidic residues" evidence="1">
    <location>
        <begin position="13"/>
        <end position="24"/>
    </location>
</feature>
<dbReference type="EMBL" id="LK028613">
    <property type="protein sequence ID" value="CDS24667.1"/>
    <property type="molecule type" value="Genomic_DNA"/>
</dbReference>
<name>A0A068WXS2_ECHGR</name>
<accession>A0A068WXS2</accession>
<organism evidence="2">
    <name type="scientific">Echinococcus granulosus</name>
    <name type="common">Hydatid tapeworm</name>
    <dbReference type="NCBI Taxonomy" id="6210"/>
    <lineage>
        <taxon>Eukaryota</taxon>
        <taxon>Metazoa</taxon>
        <taxon>Spiralia</taxon>
        <taxon>Lophotrochozoa</taxon>
        <taxon>Platyhelminthes</taxon>
        <taxon>Cestoda</taxon>
        <taxon>Eucestoda</taxon>
        <taxon>Cyclophyllidea</taxon>
        <taxon>Taeniidae</taxon>
        <taxon>Echinococcus</taxon>
        <taxon>Echinococcus granulosus group</taxon>
    </lineage>
</organism>